<dbReference type="SUPFAM" id="SSF48403">
    <property type="entry name" value="Ankyrin repeat"/>
    <property type="match status" value="1"/>
</dbReference>
<feature type="repeat" description="ANK" evidence="1">
    <location>
        <begin position="276"/>
        <end position="308"/>
    </location>
</feature>
<feature type="repeat" description="ANK" evidence="1">
    <location>
        <begin position="338"/>
        <end position="370"/>
    </location>
</feature>
<dbReference type="InParanoid" id="A0A7R8YN53"/>
<organism evidence="3 4">
    <name type="scientific">Hermetia illucens</name>
    <name type="common">Black soldier fly</name>
    <dbReference type="NCBI Taxonomy" id="343691"/>
    <lineage>
        <taxon>Eukaryota</taxon>
        <taxon>Metazoa</taxon>
        <taxon>Ecdysozoa</taxon>
        <taxon>Arthropoda</taxon>
        <taxon>Hexapoda</taxon>
        <taxon>Insecta</taxon>
        <taxon>Pterygota</taxon>
        <taxon>Neoptera</taxon>
        <taxon>Endopterygota</taxon>
        <taxon>Diptera</taxon>
        <taxon>Brachycera</taxon>
        <taxon>Stratiomyomorpha</taxon>
        <taxon>Stratiomyidae</taxon>
        <taxon>Hermetiinae</taxon>
        <taxon>Hermetia</taxon>
    </lineage>
</organism>
<feature type="repeat" description="ANK" evidence="1">
    <location>
        <begin position="310"/>
        <end position="337"/>
    </location>
</feature>
<dbReference type="EMBL" id="LR899009">
    <property type="protein sequence ID" value="CAD7079203.1"/>
    <property type="molecule type" value="Genomic_DNA"/>
</dbReference>
<dbReference type="AlphaFoldDB" id="A0A7R8YN53"/>
<evidence type="ECO:0000313" key="4">
    <source>
        <dbReference type="Proteomes" id="UP000594454"/>
    </source>
</evidence>
<gene>
    <name evidence="3" type="ORF">HERILL_LOCUS2432</name>
</gene>
<evidence type="ECO:0000256" key="1">
    <source>
        <dbReference type="PROSITE-ProRule" id="PRU00023"/>
    </source>
</evidence>
<dbReference type="CDD" id="cd03716">
    <property type="entry name" value="SOCS_ASB_like"/>
    <property type="match status" value="1"/>
</dbReference>
<dbReference type="GO" id="GO:0035556">
    <property type="term" value="P:intracellular signal transduction"/>
    <property type="evidence" value="ECO:0007669"/>
    <property type="project" value="InterPro"/>
</dbReference>
<feature type="repeat" description="ANK" evidence="1">
    <location>
        <begin position="144"/>
        <end position="176"/>
    </location>
</feature>
<dbReference type="GO" id="GO:0042981">
    <property type="term" value="P:regulation of apoptotic process"/>
    <property type="evidence" value="ECO:0007669"/>
    <property type="project" value="TreeGrafter"/>
</dbReference>
<dbReference type="InterPro" id="IPR036036">
    <property type="entry name" value="SOCS_box-like_dom_sf"/>
</dbReference>
<dbReference type="InterPro" id="IPR001496">
    <property type="entry name" value="SOCS_box"/>
</dbReference>
<feature type="domain" description="SOCS box" evidence="2">
    <location>
        <begin position="498"/>
        <end position="557"/>
    </location>
</feature>
<dbReference type="PROSITE" id="PS50088">
    <property type="entry name" value="ANK_REPEAT"/>
    <property type="match status" value="6"/>
</dbReference>
<feature type="repeat" description="ANK" evidence="1">
    <location>
        <begin position="243"/>
        <end position="275"/>
    </location>
</feature>
<reference evidence="3 4" key="1">
    <citation type="submission" date="2020-11" db="EMBL/GenBank/DDBJ databases">
        <authorList>
            <person name="Wallbank WR R."/>
            <person name="Pardo Diaz C."/>
            <person name="Kozak K."/>
            <person name="Martin S."/>
            <person name="Jiggins C."/>
            <person name="Moest M."/>
            <person name="Warren A I."/>
            <person name="Generalovic N T."/>
            <person name="Byers J.R.P. K."/>
            <person name="Montejo-Kovacevich G."/>
            <person name="Yen C E."/>
        </authorList>
    </citation>
    <scope>NUCLEOTIDE SEQUENCE [LARGE SCALE GENOMIC DNA]</scope>
</reference>
<dbReference type="PROSITE" id="PS50225">
    <property type="entry name" value="SOCS"/>
    <property type="match status" value="1"/>
</dbReference>
<evidence type="ECO:0000313" key="3">
    <source>
        <dbReference type="EMBL" id="CAD7079203.1"/>
    </source>
</evidence>
<dbReference type="PANTHER" id="PTHR24183:SF1">
    <property type="entry name" value="FIBRONECTIN TYPE 3 AND ANKYRIN REPEAT DOMAINS PROTEIN 1"/>
    <property type="match status" value="1"/>
</dbReference>
<dbReference type="OrthoDB" id="366390at2759"/>
<feature type="repeat" description="ANK" evidence="1">
    <location>
        <begin position="209"/>
        <end position="242"/>
    </location>
</feature>
<evidence type="ECO:0000259" key="2">
    <source>
        <dbReference type="PROSITE" id="PS50225"/>
    </source>
</evidence>
<dbReference type="PANTHER" id="PTHR24183">
    <property type="entry name" value="FIBRONECTIN TYPE 3 AND ANKYRIN REPEAT DOMAINS PROTEIN 1"/>
    <property type="match status" value="1"/>
</dbReference>
<dbReference type="Pfam" id="PF12796">
    <property type="entry name" value="Ank_2"/>
    <property type="match status" value="3"/>
</dbReference>
<dbReference type="Proteomes" id="UP000594454">
    <property type="component" value="Chromosome 1"/>
</dbReference>
<dbReference type="OMA" id="LYHYYAK"/>
<dbReference type="GO" id="GO:0005634">
    <property type="term" value="C:nucleus"/>
    <property type="evidence" value="ECO:0007669"/>
    <property type="project" value="TreeGrafter"/>
</dbReference>
<dbReference type="InterPro" id="IPR002110">
    <property type="entry name" value="Ankyrin_rpt"/>
</dbReference>
<keyword evidence="4" id="KW-1185">Reference proteome</keyword>
<dbReference type="Gene3D" id="1.25.40.20">
    <property type="entry name" value="Ankyrin repeat-containing domain"/>
    <property type="match status" value="3"/>
</dbReference>
<protein>
    <recommendedName>
        <fullName evidence="2">SOCS box domain-containing protein</fullName>
    </recommendedName>
</protein>
<accession>A0A7R8YN53</accession>
<dbReference type="SMART" id="SM00248">
    <property type="entry name" value="ANK"/>
    <property type="match status" value="11"/>
</dbReference>
<proteinExistence type="predicted"/>
<dbReference type="SUPFAM" id="SSF158235">
    <property type="entry name" value="SOCS box-like"/>
    <property type="match status" value="1"/>
</dbReference>
<name>A0A7R8YN53_HERIL</name>
<sequence>MSAKWDINERLYCCVEKRDLTNVLKLLDDGANATKVTSHGRSAVGQATFKGFPEILNALMKSCEEEYDSYGGGTPKRARTEQSIERTPDGMDGLQWDDEIQLNGNTPDDEWSQLYRYYARMFEQTGEILANTVRLKDPHCLDAYHKAPIHYAAALGHVECLEILLEHGSPIDVPTQNGVTPLHLAVKSPAIVDILLKKKADPNQKAYNTGETALHVAARMADDVRVAELLLAAGAELNATNFAERTPLMIAAQSQNWDIAYYLIAKNARLNLQDHKGYTALYFAAVTNNLSLVSYLVQCGARLFVTHYLLHFCVRNNLQQMAKLLIDAGENMNVRDSAGCTPLFHAIKQCNEDMVEFLLENGAQRFGRDDNVVQELHVAVQNADSVEQFAKVARVLITYGVSINDYNYWCETPTMLAIMLDKYKIAEFLIKEGAEVNKGRSENIVDNFLLARRTTNLNLLILLVNAGLKLNPVPRNLKPPPWNNIDTDLEDWLAFTCSNPLSLQQLCRIHIRNVLIQNIHSHLANSPSYNESRLSNLIRQTGLPPALQRYLRDFNDLPVI</sequence>
<keyword evidence="1" id="KW-0040">ANK repeat</keyword>
<dbReference type="InterPro" id="IPR036770">
    <property type="entry name" value="Ankyrin_rpt-contain_sf"/>
</dbReference>
<dbReference type="PROSITE" id="PS50297">
    <property type="entry name" value="ANK_REP_REGION"/>
    <property type="match status" value="4"/>
</dbReference>
<dbReference type="FunCoup" id="A0A7R8YN53">
    <property type="interactions" value="22"/>
</dbReference>